<dbReference type="AlphaFoldDB" id="A0AAD3S0F1"/>
<keyword evidence="2" id="KW-1185">Reference proteome</keyword>
<reference evidence="1" key="1">
    <citation type="submission" date="2023-05" db="EMBL/GenBank/DDBJ databases">
        <title>Nepenthes gracilis genome sequencing.</title>
        <authorList>
            <person name="Fukushima K."/>
        </authorList>
    </citation>
    <scope>NUCLEOTIDE SEQUENCE</scope>
    <source>
        <strain evidence="1">SING2019-196</strain>
    </source>
</reference>
<dbReference type="Proteomes" id="UP001279734">
    <property type="component" value="Unassembled WGS sequence"/>
</dbReference>
<evidence type="ECO:0000313" key="2">
    <source>
        <dbReference type="Proteomes" id="UP001279734"/>
    </source>
</evidence>
<organism evidence="1 2">
    <name type="scientific">Nepenthes gracilis</name>
    <name type="common">Slender pitcher plant</name>
    <dbReference type="NCBI Taxonomy" id="150966"/>
    <lineage>
        <taxon>Eukaryota</taxon>
        <taxon>Viridiplantae</taxon>
        <taxon>Streptophyta</taxon>
        <taxon>Embryophyta</taxon>
        <taxon>Tracheophyta</taxon>
        <taxon>Spermatophyta</taxon>
        <taxon>Magnoliopsida</taxon>
        <taxon>eudicotyledons</taxon>
        <taxon>Gunneridae</taxon>
        <taxon>Pentapetalae</taxon>
        <taxon>Caryophyllales</taxon>
        <taxon>Nepenthaceae</taxon>
        <taxon>Nepenthes</taxon>
    </lineage>
</organism>
<comment type="caution">
    <text evidence="1">The sequence shown here is derived from an EMBL/GenBank/DDBJ whole genome shotgun (WGS) entry which is preliminary data.</text>
</comment>
<gene>
    <name evidence="1" type="ORF">Nepgr_003867</name>
</gene>
<name>A0AAD3S0F1_NEPGR</name>
<accession>A0AAD3S0F1</accession>
<sequence length="178" mass="19593">MMWWVKILLASDGGNWVELLDGTVVSLLDESPWFGCALVCCGVSGIVNGDDWSSEGLKSTYSRSSLLLVAAALKLPPTVSLSWRHVPMESICLSCIFEWADGVDILGAIGWVHFGCCFFTYGEEDGVNVNCCAAARYLQRLFIDLAHVGLYHVISAKSVCWQVKSLLMFSLEGWNLMT</sequence>
<protein>
    <submittedName>
        <fullName evidence="1">Uncharacterized protein</fullName>
    </submittedName>
</protein>
<dbReference type="EMBL" id="BSYO01000003">
    <property type="protein sequence ID" value="GMH02028.1"/>
    <property type="molecule type" value="Genomic_DNA"/>
</dbReference>
<evidence type="ECO:0000313" key="1">
    <source>
        <dbReference type="EMBL" id="GMH02028.1"/>
    </source>
</evidence>
<proteinExistence type="predicted"/>